<evidence type="ECO:0000256" key="2">
    <source>
        <dbReference type="ARBA" id="ARBA00022917"/>
    </source>
</evidence>
<dbReference type="HAMAP" id="MF_00040">
    <property type="entry name" value="RRF"/>
    <property type="match status" value="1"/>
</dbReference>
<comment type="function">
    <text evidence="3">Responsible for the release of ribosomes from messenger RNA at the termination of protein biosynthesis. May increase the efficiency of translation by recycling ribosomes from one round of translation to another.</text>
</comment>
<name>A0ABW2KQ41_9PROT</name>
<dbReference type="SUPFAM" id="SSF55194">
    <property type="entry name" value="Ribosome recycling factor, RRF"/>
    <property type="match status" value="1"/>
</dbReference>
<dbReference type="Proteomes" id="UP001596456">
    <property type="component" value="Unassembled WGS sequence"/>
</dbReference>
<comment type="subcellular location">
    <subcellularLocation>
        <location evidence="3">Cytoplasm</location>
    </subcellularLocation>
</comment>
<comment type="similarity">
    <text evidence="1 3">Belongs to the RRF family.</text>
</comment>
<dbReference type="InterPro" id="IPR036191">
    <property type="entry name" value="RRF_sf"/>
</dbReference>
<accession>A0ABW2KQ41</accession>
<evidence type="ECO:0000256" key="3">
    <source>
        <dbReference type="HAMAP-Rule" id="MF_00040"/>
    </source>
</evidence>
<dbReference type="EMBL" id="JBHTCM010000004">
    <property type="protein sequence ID" value="MFC7332082.1"/>
    <property type="molecule type" value="Genomic_DNA"/>
</dbReference>
<protein>
    <recommendedName>
        <fullName evidence="3">Ribosome-recycling factor</fullName>
        <shortName evidence="3">RRF</shortName>
    </recommendedName>
    <alternativeName>
        <fullName evidence="3">Ribosome-releasing factor</fullName>
    </alternativeName>
</protein>
<keyword evidence="2 3" id="KW-0648">Protein biosynthesis</keyword>
<dbReference type="RefSeq" id="WP_377356264.1">
    <property type="nucleotide sequence ID" value="NZ_JBHTCM010000004.1"/>
</dbReference>
<feature type="domain" description="Ribosome recycling factor" evidence="4">
    <location>
        <begin position="20"/>
        <end position="183"/>
    </location>
</feature>
<evidence type="ECO:0000313" key="6">
    <source>
        <dbReference type="Proteomes" id="UP001596456"/>
    </source>
</evidence>
<evidence type="ECO:0000259" key="4">
    <source>
        <dbReference type="Pfam" id="PF01765"/>
    </source>
</evidence>
<organism evidence="5 6">
    <name type="scientific">Rhodocista pekingensis</name>
    <dbReference type="NCBI Taxonomy" id="201185"/>
    <lineage>
        <taxon>Bacteria</taxon>
        <taxon>Pseudomonadati</taxon>
        <taxon>Pseudomonadota</taxon>
        <taxon>Alphaproteobacteria</taxon>
        <taxon>Rhodospirillales</taxon>
        <taxon>Azospirillaceae</taxon>
        <taxon>Rhodocista</taxon>
    </lineage>
</organism>
<dbReference type="Gene3D" id="3.30.1360.40">
    <property type="match status" value="1"/>
</dbReference>
<dbReference type="InterPro" id="IPR002661">
    <property type="entry name" value="Ribosome_recyc_fac"/>
</dbReference>
<gene>
    <name evidence="3 5" type="primary">frr</name>
    <name evidence="5" type="ORF">ACFQPS_02815</name>
</gene>
<comment type="caution">
    <text evidence="5">The sequence shown here is derived from an EMBL/GenBank/DDBJ whole genome shotgun (WGS) entry which is preliminary data.</text>
</comment>
<reference evidence="6" key="1">
    <citation type="journal article" date="2019" name="Int. J. Syst. Evol. Microbiol.">
        <title>The Global Catalogue of Microorganisms (GCM) 10K type strain sequencing project: providing services to taxonomists for standard genome sequencing and annotation.</title>
        <authorList>
            <consortium name="The Broad Institute Genomics Platform"/>
            <consortium name="The Broad Institute Genome Sequencing Center for Infectious Disease"/>
            <person name="Wu L."/>
            <person name="Ma J."/>
        </authorList>
    </citation>
    <scope>NUCLEOTIDE SEQUENCE [LARGE SCALE GENOMIC DNA]</scope>
    <source>
        <strain evidence="6">CGMCC 1.16275</strain>
    </source>
</reference>
<dbReference type="PANTHER" id="PTHR20982">
    <property type="entry name" value="RIBOSOME RECYCLING FACTOR"/>
    <property type="match status" value="1"/>
</dbReference>
<evidence type="ECO:0000256" key="1">
    <source>
        <dbReference type="ARBA" id="ARBA00005912"/>
    </source>
</evidence>
<proteinExistence type="inferred from homology"/>
<dbReference type="CDD" id="cd00520">
    <property type="entry name" value="RRF"/>
    <property type="match status" value="1"/>
</dbReference>
<keyword evidence="3" id="KW-0963">Cytoplasm</keyword>
<sequence>MAEPDIKSFERRMDGAVETLRKEFGGLRTGRASTTLLDPVYVDAYGSSSPLNQVATVGVPEPRLITVQVWDRSLVKAVEKAIRDAGLGLNPQSDGQTLRVPIPELNQERRQELAKVAAKYAEQARVAVRNVRRDGMDMLKKLLKDGDISEDEQKTWADKVQGLTDAHIKKIDEALATKEKEIMQV</sequence>
<dbReference type="Gene3D" id="1.10.132.20">
    <property type="entry name" value="Ribosome-recycling factor"/>
    <property type="match status" value="1"/>
</dbReference>
<keyword evidence="6" id="KW-1185">Reference proteome</keyword>
<evidence type="ECO:0000313" key="5">
    <source>
        <dbReference type="EMBL" id="MFC7332082.1"/>
    </source>
</evidence>
<dbReference type="Pfam" id="PF01765">
    <property type="entry name" value="RRF"/>
    <property type="match status" value="1"/>
</dbReference>
<dbReference type="NCBIfam" id="TIGR00496">
    <property type="entry name" value="frr"/>
    <property type="match status" value="1"/>
</dbReference>
<dbReference type="InterPro" id="IPR023584">
    <property type="entry name" value="Ribosome_recyc_fac_dom"/>
</dbReference>
<dbReference type="PANTHER" id="PTHR20982:SF3">
    <property type="entry name" value="MITOCHONDRIAL RIBOSOME RECYCLING FACTOR PSEUDO 1"/>
    <property type="match status" value="1"/>
</dbReference>